<evidence type="ECO:0000313" key="2">
    <source>
        <dbReference type="Proteomes" id="UP000070444"/>
    </source>
</evidence>
<dbReference type="Proteomes" id="UP000070444">
    <property type="component" value="Unassembled WGS sequence"/>
</dbReference>
<dbReference type="OMA" id="WENTAST"/>
<evidence type="ECO:0008006" key="3">
    <source>
        <dbReference type="Google" id="ProtNLM"/>
    </source>
</evidence>
<protein>
    <recommendedName>
        <fullName evidence="3">HlyIII-domain-containing protein</fullName>
    </recommendedName>
</protein>
<proteinExistence type="predicted"/>
<dbReference type="EMBL" id="KQ964429">
    <property type="protein sequence ID" value="KXN74002.1"/>
    <property type="molecule type" value="Genomic_DNA"/>
</dbReference>
<evidence type="ECO:0000313" key="1">
    <source>
        <dbReference type="EMBL" id="KXN74002.1"/>
    </source>
</evidence>
<dbReference type="AlphaFoldDB" id="A0A137PG81"/>
<name>A0A137PG81_CONC2</name>
<dbReference type="OrthoDB" id="2131449at2759"/>
<keyword evidence="2" id="KW-1185">Reference proteome</keyword>
<accession>A0A137PG81</accession>
<reference evidence="1 2" key="1">
    <citation type="journal article" date="2015" name="Genome Biol. Evol.">
        <title>Phylogenomic analyses indicate that early fungi evolved digesting cell walls of algal ancestors of land plants.</title>
        <authorList>
            <person name="Chang Y."/>
            <person name="Wang S."/>
            <person name="Sekimoto S."/>
            <person name="Aerts A.L."/>
            <person name="Choi C."/>
            <person name="Clum A."/>
            <person name="LaButti K.M."/>
            <person name="Lindquist E.A."/>
            <person name="Yee Ngan C."/>
            <person name="Ohm R.A."/>
            <person name="Salamov A.A."/>
            <person name="Grigoriev I.V."/>
            <person name="Spatafora J.W."/>
            <person name="Berbee M.L."/>
        </authorList>
    </citation>
    <scope>NUCLEOTIDE SEQUENCE [LARGE SCALE GENOMIC DNA]</scope>
    <source>
        <strain evidence="1 2">NRRL 28638</strain>
    </source>
</reference>
<gene>
    <name evidence="1" type="ORF">CONCODRAFT_15192</name>
</gene>
<organism evidence="1 2">
    <name type="scientific">Conidiobolus coronatus (strain ATCC 28846 / CBS 209.66 / NRRL 28638)</name>
    <name type="common">Delacroixia coronata</name>
    <dbReference type="NCBI Taxonomy" id="796925"/>
    <lineage>
        <taxon>Eukaryota</taxon>
        <taxon>Fungi</taxon>
        <taxon>Fungi incertae sedis</taxon>
        <taxon>Zoopagomycota</taxon>
        <taxon>Entomophthoromycotina</taxon>
        <taxon>Entomophthoromycetes</taxon>
        <taxon>Entomophthorales</taxon>
        <taxon>Ancylistaceae</taxon>
        <taxon>Conidiobolus</taxon>
    </lineage>
</organism>
<sequence length="232" mass="25720">MSEKPVQSFFQALTSGCSCHRPKEQTLIYKLSSKATVVTMEPKYAVHSHIAEFWCTITSSFFALPILVLREYSYSTLPGILQTSIFLSVLCATVSTIYHWNLMKLFSSCDAAFATMMMGLNTFALALPYATFATSTTYLHLMLILAVIFLIRWENTASTSVVLCTIIAPVKVYILITTGQYAAAFFGVTGISCFLLDRLNVAPVHSFWHILGGLCLYYTVLGLLTNNSVPMI</sequence>
<dbReference type="PROSITE" id="PS51257">
    <property type="entry name" value="PROKAR_LIPOPROTEIN"/>
    <property type="match status" value="1"/>
</dbReference>